<dbReference type="PROSITE" id="PS51257">
    <property type="entry name" value="PROKAR_LIPOPROTEIN"/>
    <property type="match status" value="1"/>
</dbReference>
<dbReference type="GO" id="GO:0016998">
    <property type="term" value="P:cell wall macromolecule catabolic process"/>
    <property type="evidence" value="ECO:0007669"/>
    <property type="project" value="InterPro"/>
</dbReference>
<comment type="similarity">
    <text evidence="1">Belongs to the glycosyl hydrolase 25 family.</text>
</comment>
<accession>A0A165SGT6</accession>
<protein>
    <recommendedName>
        <fullName evidence="6">Lysozyme</fullName>
    </recommendedName>
</protein>
<evidence type="ECO:0008006" key="6">
    <source>
        <dbReference type="Google" id="ProtNLM"/>
    </source>
</evidence>
<dbReference type="SMART" id="SM00641">
    <property type="entry name" value="Glyco_25"/>
    <property type="match status" value="1"/>
</dbReference>
<name>A0A165SGT6_9RHOB</name>
<reference evidence="4 5" key="1">
    <citation type="submission" date="2015-09" db="EMBL/GenBank/DDBJ databases">
        <title>Complete genome sequence of Defluviimonas alba cai42t isolated from an oilfield in Xinjiang.</title>
        <authorList>
            <person name="Geng S."/>
            <person name="Pan X."/>
            <person name="Wu X."/>
        </authorList>
    </citation>
    <scope>NUCLEOTIDE SEQUENCE [LARGE SCALE GENOMIC DNA]</scope>
    <source>
        <strain evidence="5">cai42</strain>
    </source>
</reference>
<dbReference type="EMBL" id="CP012661">
    <property type="protein sequence ID" value="AMY67893.1"/>
    <property type="molecule type" value="Genomic_DNA"/>
</dbReference>
<dbReference type="GO" id="GO:0009253">
    <property type="term" value="P:peptidoglycan catabolic process"/>
    <property type="evidence" value="ECO:0007669"/>
    <property type="project" value="InterPro"/>
</dbReference>
<evidence type="ECO:0000256" key="3">
    <source>
        <dbReference type="ARBA" id="ARBA00023295"/>
    </source>
</evidence>
<dbReference type="AlphaFoldDB" id="A0A165SGT6"/>
<dbReference type="InterPro" id="IPR002053">
    <property type="entry name" value="Glyco_hydro_25"/>
</dbReference>
<sequence length="269" mass="30615">MVRDRRRGQQMRGWIRGLAVIALAAVVASCGGGGGQHPQGIPPQFGDARPHPWYGRTPAGYEVHGIDVSRWQGNIDWYAVATGGVSFAWIKATEGGDVADPMFRTNWEGARRAGLPRGAYHYYYFCRTAQEQAEWFIRNVPAERGALPPVLDMEWTHTSRTCPGRPSPEWIRTEAEIFLSLLTRYYGQRPVVYTTVDFFRDNEMWRLNGVEFWLRSVAGHPQQVYPGHDWTFWQYTGTGLARGVTGEVDLNAFGGSHRQWLRWLALRSQ</sequence>
<dbReference type="PROSITE" id="PS51904">
    <property type="entry name" value="GLYCOSYL_HYDROL_F25_2"/>
    <property type="match status" value="1"/>
</dbReference>
<evidence type="ECO:0000313" key="5">
    <source>
        <dbReference type="Proteomes" id="UP000076128"/>
    </source>
</evidence>
<dbReference type="InterPro" id="IPR018077">
    <property type="entry name" value="Glyco_hydro_fam25_subgr"/>
</dbReference>
<dbReference type="CDD" id="cd06413">
    <property type="entry name" value="GH25_muramidase_1"/>
    <property type="match status" value="1"/>
</dbReference>
<dbReference type="Gene3D" id="3.20.20.80">
    <property type="entry name" value="Glycosidases"/>
    <property type="match status" value="1"/>
</dbReference>
<keyword evidence="2" id="KW-0378">Hydrolase</keyword>
<dbReference type="InterPro" id="IPR017853">
    <property type="entry name" value="GH"/>
</dbReference>
<evidence type="ECO:0000256" key="2">
    <source>
        <dbReference type="ARBA" id="ARBA00022801"/>
    </source>
</evidence>
<dbReference type="GO" id="GO:0003796">
    <property type="term" value="F:lysozyme activity"/>
    <property type="evidence" value="ECO:0007669"/>
    <property type="project" value="InterPro"/>
</dbReference>
<organism evidence="4 5">
    <name type="scientific">Frigidibacter mobilis</name>
    <dbReference type="NCBI Taxonomy" id="1335048"/>
    <lineage>
        <taxon>Bacteria</taxon>
        <taxon>Pseudomonadati</taxon>
        <taxon>Pseudomonadota</taxon>
        <taxon>Alphaproteobacteria</taxon>
        <taxon>Rhodobacterales</taxon>
        <taxon>Paracoccaceae</taxon>
        <taxon>Frigidibacter</taxon>
    </lineage>
</organism>
<dbReference type="Pfam" id="PF01183">
    <property type="entry name" value="Glyco_hydro_25"/>
    <property type="match status" value="1"/>
</dbReference>
<dbReference type="PANTHER" id="PTHR34135">
    <property type="entry name" value="LYSOZYME"/>
    <property type="match status" value="1"/>
</dbReference>
<dbReference type="PATRIC" id="fig|1335048.3.peg.656"/>
<dbReference type="KEGG" id="daa:AKL17_0633"/>
<keyword evidence="3" id="KW-0326">Glycosidase</keyword>
<keyword evidence="5" id="KW-1185">Reference proteome</keyword>
<evidence type="ECO:0000256" key="1">
    <source>
        <dbReference type="ARBA" id="ARBA00010646"/>
    </source>
</evidence>
<evidence type="ECO:0000313" key="4">
    <source>
        <dbReference type="EMBL" id="AMY67893.1"/>
    </source>
</evidence>
<dbReference type="STRING" id="1335048.AKL17_0633"/>
<dbReference type="PANTHER" id="PTHR34135:SF2">
    <property type="entry name" value="LYSOZYME"/>
    <property type="match status" value="1"/>
</dbReference>
<proteinExistence type="inferred from homology"/>
<dbReference type="GO" id="GO:0016052">
    <property type="term" value="P:carbohydrate catabolic process"/>
    <property type="evidence" value="ECO:0007669"/>
    <property type="project" value="TreeGrafter"/>
</dbReference>
<gene>
    <name evidence="4" type="ORF">AKL17_0633</name>
</gene>
<dbReference type="SUPFAM" id="SSF51445">
    <property type="entry name" value="(Trans)glycosidases"/>
    <property type="match status" value="1"/>
</dbReference>
<dbReference type="Proteomes" id="UP000076128">
    <property type="component" value="Chromosome"/>
</dbReference>